<comment type="similarity">
    <text evidence="9">Belongs to the DHPS family.</text>
</comment>
<evidence type="ECO:0000256" key="5">
    <source>
        <dbReference type="ARBA" id="ARBA00022679"/>
    </source>
</evidence>
<dbReference type="CDD" id="cd00739">
    <property type="entry name" value="DHPS"/>
    <property type="match status" value="1"/>
</dbReference>
<evidence type="ECO:0000256" key="6">
    <source>
        <dbReference type="ARBA" id="ARBA00022723"/>
    </source>
</evidence>
<dbReference type="PROSITE" id="PS50972">
    <property type="entry name" value="PTERIN_BINDING"/>
    <property type="match status" value="1"/>
</dbReference>
<name>A0A194AG12_9BACT</name>
<protein>
    <recommendedName>
        <fullName evidence="4 9">Dihydropteroate synthase</fullName>
        <shortName evidence="9">DHPS</shortName>
        <ecNumber evidence="4 9">2.5.1.15</ecNumber>
    </recommendedName>
    <alternativeName>
        <fullName evidence="9">Dihydropteroate pyrophosphorylase</fullName>
    </alternativeName>
</protein>
<dbReference type="AlphaFoldDB" id="A0A194AG12"/>
<keyword evidence="6 9" id="KW-0479">Metal-binding</keyword>
<dbReference type="EMBL" id="BDFE01000006">
    <property type="protein sequence ID" value="GAU07709.1"/>
    <property type="molecule type" value="Genomic_DNA"/>
</dbReference>
<dbReference type="GO" id="GO:0004156">
    <property type="term" value="F:dihydropteroate synthase activity"/>
    <property type="evidence" value="ECO:0007669"/>
    <property type="project" value="UniProtKB-EC"/>
</dbReference>
<dbReference type="Pfam" id="PF00809">
    <property type="entry name" value="Pterin_bind"/>
    <property type="match status" value="1"/>
</dbReference>
<proteinExistence type="inferred from homology"/>
<comment type="catalytic activity">
    <reaction evidence="1">
        <text>(7,8-dihydropterin-6-yl)methyl diphosphate + 4-aminobenzoate = 7,8-dihydropteroate + diphosphate</text>
        <dbReference type="Rhea" id="RHEA:19949"/>
        <dbReference type="ChEBI" id="CHEBI:17836"/>
        <dbReference type="ChEBI" id="CHEBI:17839"/>
        <dbReference type="ChEBI" id="CHEBI:33019"/>
        <dbReference type="ChEBI" id="CHEBI:72950"/>
        <dbReference type="EC" id="2.5.1.15"/>
    </reaction>
</comment>
<feature type="domain" description="Pterin-binding" evidence="10">
    <location>
        <begin position="18"/>
        <end position="272"/>
    </location>
</feature>
<keyword evidence="5 9" id="KW-0808">Transferase</keyword>
<evidence type="ECO:0000256" key="3">
    <source>
        <dbReference type="ARBA" id="ARBA00004763"/>
    </source>
</evidence>
<dbReference type="InterPro" id="IPR000489">
    <property type="entry name" value="Pterin-binding_dom"/>
</dbReference>
<evidence type="ECO:0000256" key="4">
    <source>
        <dbReference type="ARBA" id="ARBA00012458"/>
    </source>
</evidence>
<comment type="caution">
    <text evidence="11">The sequence shown here is derived from an EMBL/GenBank/DDBJ whole genome shotgun (WGS) entry which is preliminary data.</text>
</comment>
<keyword evidence="12" id="KW-1185">Reference proteome</keyword>
<dbReference type="Proteomes" id="UP000095200">
    <property type="component" value="Unassembled WGS sequence"/>
</dbReference>
<organism evidence="11 12">
    <name type="scientific">Desulfoplanes formicivorans</name>
    <dbReference type="NCBI Taxonomy" id="1592317"/>
    <lineage>
        <taxon>Bacteria</taxon>
        <taxon>Pseudomonadati</taxon>
        <taxon>Thermodesulfobacteriota</taxon>
        <taxon>Desulfovibrionia</taxon>
        <taxon>Desulfovibrionales</taxon>
        <taxon>Desulfoplanaceae</taxon>
        <taxon>Desulfoplanes</taxon>
    </lineage>
</organism>
<evidence type="ECO:0000256" key="1">
    <source>
        <dbReference type="ARBA" id="ARBA00000012"/>
    </source>
</evidence>
<dbReference type="GO" id="GO:0046656">
    <property type="term" value="P:folic acid biosynthetic process"/>
    <property type="evidence" value="ECO:0007669"/>
    <property type="project" value="UniProtKB-KW"/>
</dbReference>
<comment type="function">
    <text evidence="9">Catalyzes the condensation of para-aminobenzoate (pABA) with 6-hydroxymethyl-7,8-dihydropterin diphosphate (DHPt-PP) to form 7,8-dihydropteroate (H2Pte), the immediate precursor of folate derivatives.</text>
</comment>
<dbReference type="PANTHER" id="PTHR20941">
    <property type="entry name" value="FOLATE SYNTHESIS PROTEINS"/>
    <property type="match status" value="1"/>
</dbReference>
<dbReference type="EC" id="2.5.1.15" evidence="4 9"/>
<dbReference type="NCBIfam" id="TIGR01496">
    <property type="entry name" value="DHPS"/>
    <property type="match status" value="1"/>
</dbReference>
<dbReference type="InterPro" id="IPR045031">
    <property type="entry name" value="DHP_synth-like"/>
</dbReference>
<evidence type="ECO:0000256" key="9">
    <source>
        <dbReference type="RuleBase" id="RU361205"/>
    </source>
</evidence>
<keyword evidence="8 9" id="KW-0289">Folate biosynthesis</keyword>
<sequence>MQTVWTVKGGRVVGPAPFIVAGILNVTPDSFFDGGKHDSTRSAVEAGLSMHGQGADIIDVGGESTRPGAQYVPAGREKDRVLPVVRELLEARPELVISIDTYKAEVAREALDAGVAVVNDISGYSFDNALRDVVVQYKPGYVLMHTPAPPGTMQESPAYSDVVGELLDYFEKKMNQLVRSGLPEDRIVIDPGIGFGKNLEHNLAILRHIERFVVLGRPVYMGLSNKSLWGDLLGLAKNERSRATQVATALLAARGVGIHRVHEVQATRQTLAIVQAMS</sequence>
<dbReference type="UniPathway" id="UPA00077">
    <property type="reaction ID" value="UER00156"/>
</dbReference>
<evidence type="ECO:0000313" key="12">
    <source>
        <dbReference type="Proteomes" id="UP000095200"/>
    </source>
</evidence>
<dbReference type="GO" id="GO:0046872">
    <property type="term" value="F:metal ion binding"/>
    <property type="evidence" value="ECO:0007669"/>
    <property type="project" value="UniProtKB-KW"/>
</dbReference>
<comment type="cofactor">
    <cofactor evidence="2 9">
        <name>Mg(2+)</name>
        <dbReference type="ChEBI" id="CHEBI:18420"/>
    </cofactor>
</comment>
<dbReference type="GO" id="GO:0005829">
    <property type="term" value="C:cytosol"/>
    <property type="evidence" value="ECO:0007669"/>
    <property type="project" value="TreeGrafter"/>
</dbReference>
<dbReference type="PROSITE" id="PS00792">
    <property type="entry name" value="DHPS_1"/>
    <property type="match status" value="1"/>
</dbReference>
<dbReference type="PROSITE" id="PS00793">
    <property type="entry name" value="DHPS_2"/>
    <property type="match status" value="1"/>
</dbReference>
<evidence type="ECO:0000259" key="10">
    <source>
        <dbReference type="PROSITE" id="PS50972"/>
    </source>
</evidence>
<evidence type="ECO:0000256" key="2">
    <source>
        <dbReference type="ARBA" id="ARBA00001946"/>
    </source>
</evidence>
<dbReference type="InterPro" id="IPR006390">
    <property type="entry name" value="DHP_synth_dom"/>
</dbReference>
<keyword evidence="7 9" id="KW-0460">Magnesium</keyword>
<dbReference type="GO" id="GO:0046654">
    <property type="term" value="P:tetrahydrofolate biosynthetic process"/>
    <property type="evidence" value="ECO:0007669"/>
    <property type="project" value="UniProtKB-UniPathway"/>
</dbReference>
<comment type="pathway">
    <text evidence="3 9">Cofactor biosynthesis; tetrahydrofolate biosynthesis; 7,8-dihydrofolate from 2-amino-4-hydroxy-6-hydroxymethyl-7,8-dihydropteridine diphosphate and 4-aminobenzoate: step 1/2.</text>
</comment>
<reference evidence="12" key="1">
    <citation type="submission" date="2016-06" db="EMBL/GenBank/DDBJ databases">
        <title>Draft genome sequence of Desulfoplanes formicivorans strain Pf12B.</title>
        <authorList>
            <person name="Watanabe M."/>
            <person name="Kojima H."/>
            <person name="Fukui M."/>
        </authorList>
    </citation>
    <scope>NUCLEOTIDE SEQUENCE [LARGE SCALE GENOMIC DNA]</scope>
    <source>
        <strain evidence="12">Pf12B</strain>
    </source>
</reference>
<accession>A0A194AG12</accession>
<dbReference type="SUPFAM" id="SSF51717">
    <property type="entry name" value="Dihydropteroate synthetase-like"/>
    <property type="match status" value="1"/>
</dbReference>
<dbReference type="Gene3D" id="3.20.20.20">
    <property type="entry name" value="Dihydropteroate synthase-like"/>
    <property type="match status" value="1"/>
</dbReference>
<dbReference type="OrthoDB" id="9811744at2"/>
<evidence type="ECO:0000256" key="8">
    <source>
        <dbReference type="ARBA" id="ARBA00022909"/>
    </source>
</evidence>
<dbReference type="InterPro" id="IPR011005">
    <property type="entry name" value="Dihydropteroate_synth-like_sf"/>
</dbReference>
<gene>
    <name evidence="11" type="ORF">DPF_0406</name>
</gene>
<evidence type="ECO:0000256" key="7">
    <source>
        <dbReference type="ARBA" id="ARBA00022842"/>
    </source>
</evidence>
<dbReference type="PANTHER" id="PTHR20941:SF1">
    <property type="entry name" value="FOLIC ACID SYNTHESIS PROTEIN FOL1"/>
    <property type="match status" value="1"/>
</dbReference>
<dbReference type="STRING" id="1592317.DPF_0406"/>
<evidence type="ECO:0000313" key="11">
    <source>
        <dbReference type="EMBL" id="GAU07709.1"/>
    </source>
</evidence>